<proteinExistence type="predicted"/>
<evidence type="ECO:0000256" key="1">
    <source>
        <dbReference type="SAM" id="MobiDB-lite"/>
    </source>
</evidence>
<gene>
    <name evidence="2" type="ORF">PanWU01x14_019560</name>
</gene>
<name>A0A2P5DYE2_PARAD</name>
<accession>A0A2P5DYE2</accession>
<comment type="caution">
    <text evidence="2">The sequence shown here is derived from an EMBL/GenBank/DDBJ whole genome shotgun (WGS) entry which is preliminary data.</text>
</comment>
<feature type="compositionally biased region" description="Polar residues" evidence="1">
    <location>
        <begin position="74"/>
        <end position="83"/>
    </location>
</feature>
<keyword evidence="3" id="KW-1185">Reference proteome</keyword>
<dbReference type="EMBL" id="JXTB01000009">
    <property type="protein sequence ID" value="PON78318.1"/>
    <property type="molecule type" value="Genomic_DNA"/>
</dbReference>
<dbReference type="AlphaFoldDB" id="A0A2P5DYE2"/>
<feature type="non-terminal residue" evidence="2">
    <location>
        <position position="83"/>
    </location>
</feature>
<reference evidence="3" key="1">
    <citation type="submission" date="2016-06" db="EMBL/GenBank/DDBJ databases">
        <title>Parallel loss of symbiosis genes in relatives of nitrogen-fixing non-legume Parasponia.</title>
        <authorList>
            <person name="Van Velzen R."/>
            <person name="Holmer R."/>
            <person name="Bu F."/>
            <person name="Rutten L."/>
            <person name="Van Zeijl A."/>
            <person name="Liu W."/>
            <person name="Santuari L."/>
            <person name="Cao Q."/>
            <person name="Sharma T."/>
            <person name="Shen D."/>
            <person name="Roswanjaya Y."/>
            <person name="Wardhani T."/>
            <person name="Kalhor M.S."/>
            <person name="Jansen J."/>
            <person name="Van den Hoogen J."/>
            <person name="Gungor B."/>
            <person name="Hartog M."/>
            <person name="Hontelez J."/>
            <person name="Verver J."/>
            <person name="Yang W.-C."/>
            <person name="Schijlen E."/>
            <person name="Repin R."/>
            <person name="Schilthuizen M."/>
            <person name="Schranz E."/>
            <person name="Heidstra R."/>
            <person name="Miyata K."/>
            <person name="Fedorova E."/>
            <person name="Kohlen W."/>
            <person name="Bisseling T."/>
            <person name="Smit S."/>
            <person name="Geurts R."/>
        </authorList>
    </citation>
    <scope>NUCLEOTIDE SEQUENCE [LARGE SCALE GENOMIC DNA]</scope>
    <source>
        <strain evidence="3">cv. WU1-14</strain>
    </source>
</reference>
<feature type="region of interest" description="Disordered" evidence="1">
    <location>
        <begin position="62"/>
        <end position="83"/>
    </location>
</feature>
<organism evidence="2 3">
    <name type="scientific">Parasponia andersonii</name>
    <name type="common">Sponia andersonii</name>
    <dbReference type="NCBI Taxonomy" id="3476"/>
    <lineage>
        <taxon>Eukaryota</taxon>
        <taxon>Viridiplantae</taxon>
        <taxon>Streptophyta</taxon>
        <taxon>Embryophyta</taxon>
        <taxon>Tracheophyta</taxon>
        <taxon>Spermatophyta</taxon>
        <taxon>Magnoliopsida</taxon>
        <taxon>eudicotyledons</taxon>
        <taxon>Gunneridae</taxon>
        <taxon>Pentapetalae</taxon>
        <taxon>rosids</taxon>
        <taxon>fabids</taxon>
        <taxon>Rosales</taxon>
        <taxon>Cannabaceae</taxon>
        <taxon>Parasponia</taxon>
    </lineage>
</organism>
<evidence type="ECO:0000313" key="3">
    <source>
        <dbReference type="Proteomes" id="UP000237105"/>
    </source>
</evidence>
<protein>
    <submittedName>
        <fullName evidence="2">Uncharacterized protein</fullName>
    </submittedName>
</protein>
<sequence length="83" mass="8833">MTSSLVAIALNSGILDVVPFLCLDSTLVGVGYSKRYLDGFSILNCKSWSKDCFVGVDCGSLQSEPTPYSRDNKSSSGCHCSNS</sequence>
<dbReference type="Proteomes" id="UP000237105">
    <property type="component" value="Unassembled WGS sequence"/>
</dbReference>
<evidence type="ECO:0000313" key="2">
    <source>
        <dbReference type="EMBL" id="PON78318.1"/>
    </source>
</evidence>